<keyword evidence="7 17" id="KW-0732">Signal</keyword>
<dbReference type="EC" id="3.1.3.80" evidence="3"/>
<gene>
    <name evidence="18" type="ORF">O3G_MSEX005795</name>
</gene>
<evidence type="ECO:0000256" key="14">
    <source>
        <dbReference type="ARBA" id="ARBA00043691"/>
    </source>
</evidence>
<feature type="chain" id="PRO_5038276438" description="Multiple inositol polyphosphate phosphatase 1" evidence="17">
    <location>
        <begin position="18"/>
        <end position="474"/>
    </location>
</feature>
<keyword evidence="6" id="KW-1003">Cell membrane</keyword>
<comment type="catalytic activity">
    <reaction evidence="14">
        <text>1D-myo-inositol hexakisphosphate + H2O = 1D-myo-inositol 1,2,4,5,6-pentakisphosphate + phosphate</text>
        <dbReference type="Rhea" id="RHEA:16989"/>
        <dbReference type="ChEBI" id="CHEBI:15377"/>
        <dbReference type="ChEBI" id="CHEBI:43474"/>
        <dbReference type="ChEBI" id="CHEBI:57798"/>
        <dbReference type="ChEBI" id="CHEBI:58130"/>
        <dbReference type="EC" id="3.1.3.62"/>
    </reaction>
    <physiologicalReaction direction="left-to-right" evidence="14">
        <dbReference type="Rhea" id="RHEA:16990"/>
    </physiologicalReaction>
</comment>
<dbReference type="GO" id="GO:0052745">
    <property type="term" value="F:inositol phosphate phosphatase activity"/>
    <property type="evidence" value="ECO:0007669"/>
    <property type="project" value="TreeGrafter"/>
</dbReference>
<dbReference type="EMBL" id="JH668365">
    <property type="protein sequence ID" value="KAG6448996.1"/>
    <property type="molecule type" value="Genomic_DNA"/>
</dbReference>
<dbReference type="CDD" id="cd07061">
    <property type="entry name" value="HP_HAP_like"/>
    <property type="match status" value="1"/>
</dbReference>
<protein>
    <recommendedName>
        <fullName evidence="5">Multiple inositol polyphosphate phosphatase 1</fullName>
        <ecNumber evidence="4">3.1.3.62</ecNumber>
        <ecNumber evidence="3">3.1.3.80</ecNumber>
    </recommendedName>
    <alternativeName>
        <fullName evidence="11">2,3-bisphosphoglycerate 3-phosphatase</fullName>
    </alternativeName>
</protein>
<dbReference type="EMBL" id="JH668365">
    <property type="protein sequence ID" value="KAG6448995.1"/>
    <property type="molecule type" value="Genomic_DNA"/>
</dbReference>
<keyword evidence="16" id="KW-1015">Disulfide bond</keyword>
<evidence type="ECO:0000313" key="19">
    <source>
        <dbReference type="Proteomes" id="UP000791440"/>
    </source>
</evidence>
<keyword evidence="10" id="KW-0325">Glycoprotein</keyword>
<evidence type="ECO:0000256" key="11">
    <source>
        <dbReference type="ARBA" id="ARBA00031642"/>
    </source>
</evidence>
<dbReference type="InterPro" id="IPR016274">
    <property type="entry name" value="Histidine_acid_Pase_euk"/>
</dbReference>
<evidence type="ECO:0000256" key="1">
    <source>
        <dbReference type="ARBA" id="ARBA00004236"/>
    </source>
</evidence>
<dbReference type="GO" id="GO:0034417">
    <property type="term" value="F:bisphosphoglycerate 3-phosphatase activity"/>
    <property type="evidence" value="ECO:0007669"/>
    <property type="project" value="UniProtKB-EC"/>
</dbReference>
<dbReference type="PANTHER" id="PTHR20963:SF8">
    <property type="entry name" value="MULTIPLE INOSITOL POLYPHOSPHATE PHOSPHATASE 1"/>
    <property type="match status" value="1"/>
</dbReference>
<dbReference type="EMBL" id="JH668365">
    <property type="protein sequence ID" value="KAG6448998.1"/>
    <property type="molecule type" value="Genomic_DNA"/>
</dbReference>
<sequence length="474" mass="54943">MGWPVLFLVILASAVQGQEETCLSVEEDPYFLFGTKTAYIFANRGIANAKVHDVPGCQPAAFWLLNRHGSHNPEANEIIELQKLSDFKNNILRNYKDGSFRNNKQRVCSADLSLLERWEWNYRHNLTFAGDLTSDGYMTTQHLAQAWKQRYPGLLTTNRHDYLFKFVNDQRSTNTFRAFTEGLFGAQAEGFDVPRENDEKLLRPYKFCPQWTKQVEENNDTLLQRDIFESKQEYHEMISNISQRLGFNYDLNKETVHQMYQICRYNKAWDVSEISPWCAVFTREDLKRLEYVEDLETFYKYGYGSSLNQNIGCTLVKDMMNFFTNHADREGVQQPRSMIHFTEAPMILMTLTAMGARRDTAPLTGDNYHSNLVQARKWASSIMTPYNANLAAILYKCTPNGNFQVKDQHQVLFLENEKPMYIEGCRVGLCDWSMVKSKFGEVTSKCDLEFCNSATQLNGLLSVILTVIVYFIRF</sequence>
<comment type="catalytic activity">
    <reaction evidence="13">
        <text>1D-myo-inositol 1,2,4,5,6-pentakisphosphate + H2O = 1D-myo-inositol 1,2,5,6-tetrakisphosphate + phosphate</text>
        <dbReference type="Rhea" id="RHEA:77115"/>
        <dbReference type="ChEBI" id="CHEBI:15377"/>
        <dbReference type="ChEBI" id="CHEBI:43474"/>
        <dbReference type="ChEBI" id="CHEBI:57798"/>
        <dbReference type="ChEBI" id="CHEBI:195535"/>
        <dbReference type="EC" id="3.1.3.62"/>
    </reaction>
    <physiologicalReaction direction="left-to-right" evidence="13">
        <dbReference type="Rhea" id="RHEA:77116"/>
    </physiologicalReaction>
</comment>
<proteinExistence type="inferred from homology"/>
<dbReference type="Proteomes" id="UP000791440">
    <property type="component" value="Unassembled WGS sequence"/>
</dbReference>
<accession>A0A921Z266</accession>
<evidence type="ECO:0000256" key="12">
    <source>
        <dbReference type="ARBA" id="ARBA00043668"/>
    </source>
</evidence>
<feature type="signal peptide" evidence="17">
    <location>
        <begin position="1"/>
        <end position="17"/>
    </location>
</feature>
<dbReference type="SUPFAM" id="SSF53254">
    <property type="entry name" value="Phosphoglycerate mutase-like"/>
    <property type="match status" value="1"/>
</dbReference>
<evidence type="ECO:0000256" key="4">
    <source>
        <dbReference type="ARBA" id="ARBA00013040"/>
    </source>
</evidence>
<name>A0A921Z266_MANSE</name>
<comment type="catalytic activity">
    <reaction evidence="15">
        <text>(2R)-2,3-bisphosphoglycerate + H2O = (2R)-2-phosphoglycerate + phosphate</text>
        <dbReference type="Rhea" id="RHEA:27381"/>
        <dbReference type="ChEBI" id="CHEBI:15377"/>
        <dbReference type="ChEBI" id="CHEBI:43474"/>
        <dbReference type="ChEBI" id="CHEBI:58248"/>
        <dbReference type="ChEBI" id="CHEBI:58289"/>
        <dbReference type="EC" id="3.1.3.80"/>
    </reaction>
    <physiologicalReaction direction="left-to-right" evidence="15">
        <dbReference type="Rhea" id="RHEA:27382"/>
    </physiologicalReaction>
</comment>
<evidence type="ECO:0000256" key="5">
    <source>
        <dbReference type="ARBA" id="ARBA00018097"/>
    </source>
</evidence>
<keyword evidence="8" id="KW-0378">Hydrolase</keyword>
<evidence type="ECO:0000256" key="10">
    <source>
        <dbReference type="ARBA" id="ARBA00023180"/>
    </source>
</evidence>
<organism evidence="18 19">
    <name type="scientific">Manduca sexta</name>
    <name type="common">Tobacco hawkmoth</name>
    <name type="synonym">Tobacco hornworm</name>
    <dbReference type="NCBI Taxonomy" id="7130"/>
    <lineage>
        <taxon>Eukaryota</taxon>
        <taxon>Metazoa</taxon>
        <taxon>Ecdysozoa</taxon>
        <taxon>Arthropoda</taxon>
        <taxon>Hexapoda</taxon>
        <taxon>Insecta</taxon>
        <taxon>Pterygota</taxon>
        <taxon>Neoptera</taxon>
        <taxon>Endopterygota</taxon>
        <taxon>Lepidoptera</taxon>
        <taxon>Glossata</taxon>
        <taxon>Ditrysia</taxon>
        <taxon>Bombycoidea</taxon>
        <taxon>Sphingidae</taxon>
        <taxon>Sphinginae</taxon>
        <taxon>Sphingini</taxon>
        <taxon>Manduca</taxon>
    </lineage>
</organism>
<evidence type="ECO:0000256" key="13">
    <source>
        <dbReference type="ARBA" id="ARBA00043671"/>
    </source>
</evidence>
<evidence type="ECO:0000256" key="7">
    <source>
        <dbReference type="ARBA" id="ARBA00022729"/>
    </source>
</evidence>
<evidence type="ECO:0000256" key="3">
    <source>
        <dbReference type="ARBA" id="ARBA00012976"/>
    </source>
</evidence>
<evidence type="ECO:0000256" key="17">
    <source>
        <dbReference type="SAM" id="SignalP"/>
    </source>
</evidence>
<feature type="disulfide bond" evidence="16">
    <location>
        <begin position="57"/>
        <end position="397"/>
    </location>
</feature>
<dbReference type="GO" id="GO:0005886">
    <property type="term" value="C:plasma membrane"/>
    <property type="evidence" value="ECO:0007669"/>
    <property type="project" value="UniProtKB-SubCell"/>
</dbReference>
<evidence type="ECO:0000256" key="15">
    <source>
        <dbReference type="ARBA" id="ARBA00043832"/>
    </source>
</evidence>
<dbReference type="Pfam" id="PF00328">
    <property type="entry name" value="His_Phos_2"/>
    <property type="match status" value="1"/>
</dbReference>
<evidence type="ECO:0000256" key="8">
    <source>
        <dbReference type="ARBA" id="ARBA00022801"/>
    </source>
</evidence>
<dbReference type="InterPro" id="IPR029033">
    <property type="entry name" value="His_PPase_superfam"/>
</dbReference>
<comment type="similarity">
    <text evidence="2">Belongs to the histidine acid phosphatase family. MINPP1 subfamily.</text>
</comment>
<dbReference type="PIRSF" id="PIRSF000894">
    <property type="entry name" value="Acid_phosphatase"/>
    <property type="match status" value="1"/>
</dbReference>
<comment type="subcellular location">
    <subcellularLocation>
        <location evidence="1">Cell membrane</location>
    </subcellularLocation>
</comment>
<dbReference type="PANTHER" id="PTHR20963">
    <property type="entry name" value="MULTIPLE INOSITOL POLYPHOSPHATE PHOSPHATASE-RELATED"/>
    <property type="match status" value="1"/>
</dbReference>
<evidence type="ECO:0000256" key="6">
    <source>
        <dbReference type="ARBA" id="ARBA00022475"/>
    </source>
</evidence>
<reference evidence="18" key="2">
    <citation type="submission" date="2020-12" db="EMBL/GenBank/DDBJ databases">
        <authorList>
            <person name="Kanost M."/>
        </authorList>
    </citation>
    <scope>NUCLEOTIDE SEQUENCE</scope>
</reference>
<feature type="disulfide bond" evidence="16">
    <location>
        <begin position="263"/>
        <end position="278"/>
    </location>
</feature>
<dbReference type="GO" id="GO:0003993">
    <property type="term" value="F:acid phosphatase activity"/>
    <property type="evidence" value="ECO:0007669"/>
    <property type="project" value="TreeGrafter"/>
</dbReference>
<evidence type="ECO:0000256" key="2">
    <source>
        <dbReference type="ARBA" id="ARBA00008422"/>
    </source>
</evidence>
<dbReference type="InterPro" id="IPR000560">
    <property type="entry name" value="His_Pase_clade-2"/>
</dbReference>
<keyword evidence="9" id="KW-0472">Membrane</keyword>
<evidence type="ECO:0000256" key="9">
    <source>
        <dbReference type="ARBA" id="ARBA00023136"/>
    </source>
</evidence>
<dbReference type="AlphaFoldDB" id="A0A921Z266"/>
<evidence type="ECO:0000313" key="18">
    <source>
        <dbReference type="EMBL" id="KAG6448997.1"/>
    </source>
</evidence>
<dbReference type="OrthoDB" id="6509975at2759"/>
<comment type="catalytic activity">
    <reaction evidence="12">
        <text>1D-myo-inositol 1,2,5,6-tetrakisphosphate + H2O = 1D-myo-inositol 1,2,6-trisphosphate + phosphate</text>
        <dbReference type="Rhea" id="RHEA:77119"/>
        <dbReference type="ChEBI" id="CHEBI:15377"/>
        <dbReference type="ChEBI" id="CHEBI:43474"/>
        <dbReference type="ChEBI" id="CHEBI:195535"/>
        <dbReference type="ChEBI" id="CHEBI:195537"/>
        <dbReference type="EC" id="3.1.3.62"/>
    </reaction>
    <physiologicalReaction direction="left-to-right" evidence="12">
        <dbReference type="Rhea" id="RHEA:77120"/>
    </physiologicalReaction>
</comment>
<dbReference type="EC" id="3.1.3.62" evidence="4"/>
<reference evidence="18" key="1">
    <citation type="journal article" date="2016" name="Insect Biochem. Mol. Biol.">
        <title>Multifaceted biological insights from a draft genome sequence of the tobacco hornworm moth, Manduca sexta.</title>
        <authorList>
            <person name="Kanost M.R."/>
            <person name="Arrese E.L."/>
            <person name="Cao X."/>
            <person name="Chen Y.R."/>
            <person name="Chellapilla S."/>
            <person name="Goldsmith M.R."/>
            <person name="Grosse-Wilde E."/>
            <person name="Heckel D.G."/>
            <person name="Herndon N."/>
            <person name="Jiang H."/>
            <person name="Papanicolaou A."/>
            <person name="Qu J."/>
            <person name="Soulages J.L."/>
            <person name="Vogel H."/>
            <person name="Walters J."/>
            <person name="Waterhouse R.M."/>
            <person name="Ahn S.J."/>
            <person name="Almeida F.C."/>
            <person name="An C."/>
            <person name="Aqrawi P."/>
            <person name="Bretschneider A."/>
            <person name="Bryant W.B."/>
            <person name="Bucks S."/>
            <person name="Chao H."/>
            <person name="Chevignon G."/>
            <person name="Christen J.M."/>
            <person name="Clarke D.F."/>
            <person name="Dittmer N.T."/>
            <person name="Ferguson L.C.F."/>
            <person name="Garavelou S."/>
            <person name="Gordon K.H.J."/>
            <person name="Gunaratna R.T."/>
            <person name="Han Y."/>
            <person name="Hauser F."/>
            <person name="He Y."/>
            <person name="Heidel-Fischer H."/>
            <person name="Hirsh A."/>
            <person name="Hu Y."/>
            <person name="Jiang H."/>
            <person name="Kalra D."/>
            <person name="Klinner C."/>
            <person name="Konig C."/>
            <person name="Kovar C."/>
            <person name="Kroll A.R."/>
            <person name="Kuwar S.S."/>
            <person name="Lee S.L."/>
            <person name="Lehman R."/>
            <person name="Li K."/>
            <person name="Li Z."/>
            <person name="Liang H."/>
            <person name="Lovelace S."/>
            <person name="Lu Z."/>
            <person name="Mansfield J.H."/>
            <person name="McCulloch K.J."/>
            <person name="Mathew T."/>
            <person name="Morton B."/>
            <person name="Muzny D.M."/>
            <person name="Neunemann D."/>
            <person name="Ongeri F."/>
            <person name="Pauchet Y."/>
            <person name="Pu L.L."/>
            <person name="Pyrousis I."/>
            <person name="Rao X.J."/>
            <person name="Redding A."/>
            <person name="Roesel C."/>
            <person name="Sanchez-Gracia A."/>
            <person name="Schaack S."/>
            <person name="Shukla A."/>
            <person name="Tetreau G."/>
            <person name="Wang Y."/>
            <person name="Xiong G.H."/>
            <person name="Traut W."/>
            <person name="Walsh T.K."/>
            <person name="Worley K.C."/>
            <person name="Wu D."/>
            <person name="Wu W."/>
            <person name="Wu Y.Q."/>
            <person name="Zhang X."/>
            <person name="Zou Z."/>
            <person name="Zucker H."/>
            <person name="Briscoe A.D."/>
            <person name="Burmester T."/>
            <person name="Clem R.J."/>
            <person name="Feyereisen R."/>
            <person name="Grimmelikhuijzen C.J.P."/>
            <person name="Hamodrakas S.J."/>
            <person name="Hansson B.S."/>
            <person name="Huguet E."/>
            <person name="Jermiin L.S."/>
            <person name="Lan Q."/>
            <person name="Lehman H.K."/>
            <person name="Lorenzen M."/>
            <person name="Merzendorfer H."/>
            <person name="Michalopoulos I."/>
            <person name="Morton D.B."/>
            <person name="Muthukrishnan S."/>
            <person name="Oakeshott J.G."/>
            <person name="Palmer W."/>
            <person name="Park Y."/>
            <person name="Passarelli A.L."/>
            <person name="Rozas J."/>
            <person name="Schwartz L.M."/>
            <person name="Smith W."/>
            <person name="Southgate A."/>
            <person name="Vilcinskas A."/>
            <person name="Vogt R."/>
            <person name="Wang P."/>
            <person name="Werren J."/>
            <person name="Yu X.Q."/>
            <person name="Zhou J.J."/>
            <person name="Brown S.J."/>
            <person name="Scherer S.E."/>
            <person name="Richards S."/>
            <person name="Blissard G.W."/>
        </authorList>
    </citation>
    <scope>NUCLEOTIDE SEQUENCE</scope>
</reference>
<dbReference type="EMBL" id="JH668365">
    <property type="protein sequence ID" value="KAG6448997.1"/>
    <property type="molecule type" value="Genomic_DNA"/>
</dbReference>
<keyword evidence="19" id="KW-1185">Reference proteome</keyword>
<comment type="caution">
    <text evidence="18">The sequence shown here is derived from an EMBL/GenBank/DDBJ whole genome shotgun (WGS) entry which is preliminary data.</text>
</comment>
<dbReference type="Gene3D" id="3.40.50.1240">
    <property type="entry name" value="Phosphoglycerate mutase-like"/>
    <property type="match status" value="1"/>
</dbReference>
<evidence type="ECO:0000256" key="16">
    <source>
        <dbReference type="PIRSR" id="PIRSR000894-2"/>
    </source>
</evidence>